<dbReference type="InterPro" id="IPR001846">
    <property type="entry name" value="VWF_type-D"/>
</dbReference>
<evidence type="ECO:0000259" key="1">
    <source>
        <dbReference type="PROSITE" id="PS51233"/>
    </source>
</evidence>
<comment type="caution">
    <text evidence="2">The sequence shown here is derived from an EMBL/GenBank/DDBJ whole genome shotgun (WGS) entry which is preliminary data.</text>
</comment>
<accession>A0A7K5CNM6</accession>
<name>A0A7K5CNM6_MOTAL</name>
<dbReference type="EMBL" id="VXBE01013168">
    <property type="protein sequence ID" value="NWS09520.1"/>
    <property type="molecule type" value="Genomic_DNA"/>
</dbReference>
<feature type="domain" description="VWFD" evidence="1">
    <location>
        <begin position="1"/>
        <end position="90"/>
    </location>
</feature>
<organism evidence="2 3">
    <name type="scientific">Motacilla alba</name>
    <name type="common">White wagtail</name>
    <name type="synonym">Pied wagtail</name>
    <dbReference type="NCBI Taxonomy" id="45807"/>
    <lineage>
        <taxon>Eukaryota</taxon>
        <taxon>Metazoa</taxon>
        <taxon>Chordata</taxon>
        <taxon>Craniata</taxon>
        <taxon>Vertebrata</taxon>
        <taxon>Euteleostomi</taxon>
        <taxon>Archelosauria</taxon>
        <taxon>Archosauria</taxon>
        <taxon>Dinosauria</taxon>
        <taxon>Saurischia</taxon>
        <taxon>Theropoda</taxon>
        <taxon>Coelurosauria</taxon>
        <taxon>Aves</taxon>
        <taxon>Neognathae</taxon>
        <taxon>Neoaves</taxon>
        <taxon>Telluraves</taxon>
        <taxon>Australaves</taxon>
        <taxon>Passeriformes</taxon>
        <taxon>Passeroidea</taxon>
        <taxon>Motacillidae</taxon>
        <taxon>Motacilla</taxon>
    </lineage>
</organism>
<gene>
    <name evidence="2" type="primary">Fcgbp_4</name>
    <name evidence="2" type="ORF">MOTALB_R05774</name>
</gene>
<proteinExistence type="predicted"/>
<keyword evidence="3" id="KW-1185">Reference proteome</keyword>
<dbReference type="Proteomes" id="UP000532252">
    <property type="component" value="Unassembled WGS sequence"/>
</dbReference>
<evidence type="ECO:0000313" key="2">
    <source>
        <dbReference type="EMBL" id="NWS09520.1"/>
    </source>
</evidence>
<dbReference type="AlphaFoldDB" id="A0A7K5CNM6"/>
<sequence length="90" mass="10045">NSKVSSIGSIAIHVDNVTVTAVQSENEMVSDHRLCLPIFLSHGKVRIHQKGKSILIQSNFKLKVLYNWDDHLVIKFLAALSVKVCGMCRN</sequence>
<evidence type="ECO:0000313" key="3">
    <source>
        <dbReference type="Proteomes" id="UP000532252"/>
    </source>
</evidence>
<dbReference type="PROSITE" id="PS51233">
    <property type="entry name" value="VWFD"/>
    <property type="match status" value="1"/>
</dbReference>
<dbReference type="Pfam" id="PF00094">
    <property type="entry name" value="VWD"/>
    <property type="match status" value="1"/>
</dbReference>
<protein>
    <submittedName>
        <fullName evidence="2">FCGBP protein</fullName>
    </submittedName>
</protein>
<feature type="non-terminal residue" evidence="2">
    <location>
        <position position="90"/>
    </location>
</feature>
<reference evidence="2 3" key="1">
    <citation type="submission" date="2019-09" db="EMBL/GenBank/DDBJ databases">
        <title>Bird 10,000 Genomes (B10K) Project - Family phase.</title>
        <authorList>
            <person name="Zhang G."/>
        </authorList>
    </citation>
    <scope>NUCLEOTIDE SEQUENCE [LARGE SCALE GENOMIC DNA]</scope>
    <source>
        <strain evidence="2">B10K-DU-001-75</strain>
        <tissue evidence="2">Muscle</tissue>
    </source>
</reference>
<feature type="non-terminal residue" evidence="2">
    <location>
        <position position="1"/>
    </location>
</feature>